<sequence>MSEPNPTPENVIHPGSPLSPTRTVWDYVKPTVSPTPSAPISAGNSPAPITQVVSSLPGLTTEPAQQPDTPQLGQSLAASVAAVAGSEATAAIADAHNEASTALRAEVAERATSTIGRVPEPVRQQAQNAYAALPDEHKARLADVARVATERVQAAVPAAAAPIAAARQAVPAPAPGTAQTGVPHYATLSGPGVSAPNGRRQGGTSLALAIIAGVFSFIPFLSYAAIGMSIGGWVLGSRARKNGSAGLGTTGLILSIFAFVGSVFFSFIYTIAFIFIR</sequence>
<dbReference type="Proteomes" id="UP000292686">
    <property type="component" value="Unassembled WGS sequence"/>
</dbReference>
<dbReference type="RefSeq" id="WP_129176461.1">
    <property type="nucleotide sequence ID" value="NZ_JACCBI010000001.1"/>
</dbReference>
<keyword evidence="5" id="KW-1185">Reference proteome</keyword>
<keyword evidence="2" id="KW-0812">Transmembrane</keyword>
<comment type="caution">
    <text evidence="4">The sequence shown here is derived from an EMBL/GenBank/DDBJ whole genome shotgun (WGS) entry which is preliminary data.</text>
</comment>
<dbReference type="AlphaFoldDB" id="A0A4Q2M8G9"/>
<reference evidence="4 5" key="1">
    <citation type="submission" date="2019-01" db="EMBL/GenBank/DDBJ databases">
        <title>Agromyces.</title>
        <authorList>
            <person name="Li J."/>
        </authorList>
    </citation>
    <scope>NUCLEOTIDE SEQUENCE [LARGE SCALE GENOMIC DNA]</scope>
    <source>
        <strain evidence="4 5">DSM 23870</strain>
    </source>
</reference>
<feature type="transmembrane region" description="Helical" evidence="2">
    <location>
        <begin position="252"/>
        <end position="276"/>
    </location>
</feature>
<name>A0A4Q2M8G9_9MICO</name>
<accession>A0A4Q2M8G9</accession>
<keyword evidence="2" id="KW-0472">Membrane</keyword>
<evidence type="ECO:0000313" key="6">
    <source>
        <dbReference type="Proteomes" id="UP000581087"/>
    </source>
</evidence>
<organism evidence="4 5">
    <name type="scientific">Agromyces atrinae</name>
    <dbReference type="NCBI Taxonomy" id="592376"/>
    <lineage>
        <taxon>Bacteria</taxon>
        <taxon>Bacillati</taxon>
        <taxon>Actinomycetota</taxon>
        <taxon>Actinomycetes</taxon>
        <taxon>Micrococcales</taxon>
        <taxon>Microbacteriaceae</taxon>
        <taxon>Agromyces</taxon>
    </lineage>
</organism>
<dbReference type="Proteomes" id="UP000581087">
    <property type="component" value="Unassembled WGS sequence"/>
</dbReference>
<proteinExistence type="predicted"/>
<dbReference type="EMBL" id="SDPM01000009">
    <property type="protein sequence ID" value="RXZ85430.1"/>
    <property type="molecule type" value="Genomic_DNA"/>
</dbReference>
<gene>
    <name evidence="3" type="ORF">BJ972_000144</name>
    <name evidence="4" type="ORF">ESP50_14550</name>
</gene>
<evidence type="ECO:0000313" key="3">
    <source>
        <dbReference type="EMBL" id="NYD65625.1"/>
    </source>
</evidence>
<feature type="transmembrane region" description="Helical" evidence="2">
    <location>
        <begin position="206"/>
        <end position="232"/>
    </location>
</feature>
<reference evidence="3 6" key="2">
    <citation type="submission" date="2020-07" db="EMBL/GenBank/DDBJ databases">
        <title>Sequencing the genomes of 1000 actinobacteria strains.</title>
        <authorList>
            <person name="Klenk H.-P."/>
        </authorList>
    </citation>
    <scope>NUCLEOTIDE SEQUENCE [LARGE SCALE GENOMIC DNA]</scope>
    <source>
        <strain evidence="3 6">DSM 23870</strain>
    </source>
</reference>
<evidence type="ECO:0000313" key="4">
    <source>
        <dbReference type="EMBL" id="RXZ85430.1"/>
    </source>
</evidence>
<evidence type="ECO:0008006" key="7">
    <source>
        <dbReference type="Google" id="ProtNLM"/>
    </source>
</evidence>
<feature type="region of interest" description="Disordered" evidence="1">
    <location>
        <begin position="1"/>
        <end position="22"/>
    </location>
</feature>
<evidence type="ECO:0000256" key="2">
    <source>
        <dbReference type="SAM" id="Phobius"/>
    </source>
</evidence>
<evidence type="ECO:0000313" key="5">
    <source>
        <dbReference type="Proteomes" id="UP000292686"/>
    </source>
</evidence>
<dbReference type="EMBL" id="JACCBI010000001">
    <property type="protein sequence ID" value="NYD65625.1"/>
    <property type="molecule type" value="Genomic_DNA"/>
</dbReference>
<evidence type="ECO:0000256" key="1">
    <source>
        <dbReference type="SAM" id="MobiDB-lite"/>
    </source>
</evidence>
<keyword evidence="2" id="KW-1133">Transmembrane helix</keyword>
<protein>
    <recommendedName>
        <fullName evidence="7">DUF4190 domain-containing protein</fullName>
    </recommendedName>
</protein>